<keyword evidence="1" id="KW-0479">Metal-binding</keyword>
<dbReference type="SUPFAM" id="SSF54593">
    <property type="entry name" value="Glyoxalase/Bleomycin resistance protein/Dihydroxybiphenyl dioxygenase"/>
    <property type="match status" value="1"/>
</dbReference>
<sequence length="169" mass="18531">MTNRAERSRSWRAVVSALLWTVGMLALPARTLAYPQPMSGASVAVDHIALHVADLDTSVAFYGQVLGLREIPSAAQGRRWMALGAAQLHLLGGRTAPVPENRERHVALTTDSLEPVMAALKARGMNWQDFAGNVGQVSQTRSDGVRQIFFRDPDGYWIEINDARKLAKP</sequence>
<reference evidence="3 4" key="1">
    <citation type="submission" date="2017-03" db="EMBL/GenBank/DDBJ databases">
        <title>Lifting the veil on microbial sulfur biogeochemistry in mining wastewaters.</title>
        <authorList>
            <person name="Kantor R.S."/>
            <person name="Colenbrander Nelson T."/>
            <person name="Marshall S."/>
            <person name="Bennett D."/>
            <person name="Apte S."/>
            <person name="Camacho D."/>
            <person name="Thomas B.C."/>
            <person name="Warren L.A."/>
            <person name="Banfield J.F."/>
        </authorList>
    </citation>
    <scope>NUCLEOTIDE SEQUENCE [LARGE SCALE GENOMIC DNA]</scope>
    <source>
        <strain evidence="3">32-67-7</strain>
    </source>
</reference>
<dbReference type="Proteomes" id="UP000215616">
    <property type="component" value="Unassembled WGS sequence"/>
</dbReference>
<evidence type="ECO:0000313" key="4">
    <source>
        <dbReference type="Proteomes" id="UP000215616"/>
    </source>
</evidence>
<dbReference type="Pfam" id="PF00903">
    <property type="entry name" value="Glyoxalase"/>
    <property type="match status" value="1"/>
</dbReference>
<dbReference type="PROSITE" id="PS00934">
    <property type="entry name" value="GLYOXALASE_I_1"/>
    <property type="match status" value="1"/>
</dbReference>
<name>A0A258DBB8_CAUVI</name>
<gene>
    <name evidence="3" type="ORF">B7Z12_04955</name>
</gene>
<dbReference type="InterPro" id="IPR004360">
    <property type="entry name" value="Glyas_Fos-R_dOase_dom"/>
</dbReference>
<comment type="caution">
    <text evidence="3">The sequence shown here is derived from an EMBL/GenBank/DDBJ whole genome shotgun (WGS) entry which is preliminary data.</text>
</comment>
<evidence type="ECO:0000259" key="2">
    <source>
        <dbReference type="PROSITE" id="PS51819"/>
    </source>
</evidence>
<dbReference type="InterPro" id="IPR050383">
    <property type="entry name" value="GlyoxalaseI/FosfomycinResist"/>
</dbReference>
<dbReference type="GO" id="GO:0046872">
    <property type="term" value="F:metal ion binding"/>
    <property type="evidence" value="ECO:0007669"/>
    <property type="project" value="UniProtKB-KW"/>
</dbReference>
<dbReference type="PROSITE" id="PS51819">
    <property type="entry name" value="VOC"/>
    <property type="match status" value="1"/>
</dbReference>
<dbReference type="AlphaFoldDB" id="A0A258DBB8"/>
<dbReference type="PANTHER" id="PTHR21366:SF22">
    <property type="entry name" value="VOC DOMAIN-CONTAINING PROTEIN"/>
    <property type="match status" value="1"/>
</dbReference>
<dbReference type="EMBL" id="NCDQ01000051">
    <property type="protein sequence ID" value="OYX04987.1"/>
    <property type="molecule type" value="Genomic_DNA"/>
</dbReference>
<evidence type="ECO:0000313" key="3">
    <source>
        <dbReference type="EMBL" id="OYX04987.1"/>
    </source>
</evidence>
<feature type="domain" description="VOC" evidence="2">
    <location>
        <begin position="44"/>
        <end position="163"/>
    </location>
</feature>
<dbReference type="InterPro" id="IPR037523">
    <property type="entry name" value="VOC_core"/>
</dbReference>
<dbReference type="PANTHER" id="PTHR21366">
    <property type="entry name" value="GLYOXALASE FAMILY PROTEIN"/>
    <property type="match status" value="1"/>
</dbReference>
<organism evidence="3 4">
    <name type="scientific">Caulobacter vibrioides</name>
    <name type="common">Caulobacter crescentus</name>
    <dbReference type="NCBI Taxonomy" id="155892"/>
    <lineage>
        <taxon>Bacteria</taxon>
        <taxon>Pseudomonadati</taxon>
        <taxon>Pseudomonadota</taxon>
        <taxon>Alphaproteobacteria</taxon>
        <taxon>Caulobacterales</taxon>
        <taxon>Caulobacteraceae</taxon>
        <taxon>Caulobacter</taxon>
    </lineage>
</organism>
<accession>A0A258DBB8</accession>
<dbReference type="GO" id="GO:0004462">
    <property type="term" value="F:lactoylglutathione lyase activity"/>
    <property type="evidence" value="ECO:0007669"/>
    <property type="project" value="InterPro"/>
</dbReference>
<protein>
    <recommendedName>
        <fullName evidence="2">VOC domain-containing protein</fullName>
    </recommendedName>
</protein>
<dbReference type="InterPro" id="IPR018146">
    <property type="entry name" value="Glyoxalase_1_CS"/>
</dbReference>
<proteinExistence type="predicted"/>
<dbReference type="Gene3D" id="3.10.180.10">
    <property type="entry name" value="2,3-Dihydroxybiphenyl 1,2-Dioxygenase, domain 1"/>
    <property type="match status" value="1"/>
</dbReference>
<evidence type="ECO:0000256" key="1">
    <source>
        <dbReference type="ARBA" id="ARBA00022723"/>
    </source>
</evidence>
<dbReference type="InterPro" id="IPR029068">
    <property type="entry name" value="Glyas_Bleomycin-R_OHBP_Dase"/>
</dbReference>